<dbReference type="AlphaFoldDB" id="A0A069PK02"/>
<evidence type="ECO:0000256" key="3">
    <source>
        <dbReference type="ARBA" id="ARBA00023186"/>
    </source>
</evidence>
<dbReference type="GO" id="GO:0005048">
    <property type="term" value="F:signal sequence binding"/>
    <property type="evidence" value="ECO:0007669"/>
    <property type="project" value="UniProtKB-UniRule"/>
</dbReference>
<evidence type="ECO:0000313" key="5">
    <source>
        <dbReference type="EMBL" id="KDR41053.1"/>
    </source>
</evidence>
<dbReference type="HAMAP" id="MF_02200">
    <property type="entry name" value="NapD"/>
    <property type="match status" value="1"/>
</dbReference>
<evidence type="ECO:0000256" key="2">
    <source>
        <dbReference type="ARBA" id="ARBA00022490"/>
    </source>
</evidence>
<sequence length="111" mass="11869">MTGYRRVMLENIGSVPEVHIAGVVVHADNQRIQFIRQAISILPGAEIHAISSAGKLVVTLEAPHSADIVGQLNAIHALPGVYSAALIYQHHEDVASLDEEIGDETHPAGIH</sequence>
<keyword evidence="2 4" id="KW-0963">Cytoplasm</keyword>
<dbReference type="GO" id="GO:0051224">
    <property type="term" value="P:negative regulation of protein transport"/>
    <property type="evidence" value="ECO:0007669"/>
    <property type="project" value="UniProtKB-UniRule"/>
</dbReference>
<dbReference type="PANTHER" id="PTHR38603">
    <property type="entry name" value="CHAPERONE NAPD"/>
    <property type="match status" value="1"/>
</dbReference>
<evidence type="ECO:0000256" key="1">
    <source>
        <dbReference type="ARBA" id="ARBA00004496"/>
    </source>
</evidence>
<comment type="function">
    <text evidence="4">Chaperone for NapA, the catalytic subunit of the periplasmic nitrate reductase. It binds directly and specifically to the twin-arginine signal peptide of NapA, preventing premature interaction with the Tat translocase and premature export.</text>
</comment>
<accession>A0A069PK02</accession>
<dbReference type="InterPro" id="IPR005623">
    <property type="entry name" value="Chaperone_NapD_NO3_reduct"/>
</dbReference>
<dbReference type="Proteomes" id="UP000027466">
    <property type="component" value="Unassembled WGS sequence"/>
</dbReference>
<evidence type="ECO:0000313" key="6">
    <source>
        <dbReference type="Proteomes" id="UP000027466"/>
    </source>
</evidence>
<dbReference type="EMBL" id="JFHC01000032">
    <property type="protein sequence ID" value="KDR41053.1"/>
    <property type="molecule type" value="Genomic_DNA"/>
</dbReference>
<dbReference type="GO" id="GO:0005737">
    <property type="term" value="C:cytoplasm"/>
    <property type="evidence" value="ECO:0007669"/>
    <property type="project" value="UniProtKB-SubCell"/>
</dbReference>
<keyword evidence="3 4" id="KW-0143">Chaperone</keyword>
<organism evidence="5 6">
    <name type="scientific">Caballeronia glathei</name>
    <dbReference type="NCBI Taxonomy" id="60547"/>
    <lineage>
        <taxon>Bacteria</taxon>
        <taxon>Pseudomonadati</taxon>
        <taxon>Pseudomonadota</taxon>
        <taxon>Betaproteobacteria</taxon>
        <taxon>Burkholderiales</taxon>
        <taxon>Burkholderiaceae</taxon>
        <taxon>Caballeronia</taxon>
    </lineage>
</organism>
<name>A0A069PK02_9BURK</name>
<evidence type="ECO:0000256" key="4">
    <source>
        <dbReference type="HAMAP-Rule" id="MF_02200"/>
    </source>
</evidence>
<dbReference type="PANTHER" id="PTHR38603:SF1">
    <property type="entry name" value="CHAPERONE NAPD"/>
    <property type="match status" value="1"/>
</dbReference>
<proteinExistence type="inferred from homology"/>
<reference evidence="5 6" key="1">
    <citation type="submission" date="2014-03" db="EMBL/GenBank/DDBJ databases">
        <title>Draft Genome Sequences of Four Burkholderia Strains.</title>
        <authorList>
            <person name="Liu X.Y."/>
            <person name="Li C.X."/>
            <person name="Xu J.H."/>
        </authorList>
    </citation>
    <scope>NUCLEOTIDE SEQUENCE [LARGE SCALE GENOMIC DNA]</scope>
    <source>
        <strain evidence="5 6">DSM 50014</strain>
    </source>
</reference>
<dbReference type="RefSeq" id="WP_051672672.1">
    <property type="nucleotide sequence ID" value="NZ_CADFFX010000028.1"/>
</dbReference>
<keyword evidence="6" id="KW-1185">Reference proteome</keyword>
<comment type="subunit">
    <text evidence="4">Interacts with the cytoplasmic NapA precursor.</text>
</comment>
<comment type="caution">
    <text evidence="5">The sequence shown here is derived from an EMBL/GenBank/DDBJ whole genome shotgun (WGS) entry which is preliminary data.</text>
</comment>
<comment type="subcellular location">
    <subcellularLocation>
        <location evidence="1 4">Cytoplasm</location>
    </subcellularLocation>
</comment>
<protein>
    <recommendedName>
        <fullName evidence="4">Chaperone NapD</fullName>
    </recommendedName>
    <alternativeName>
        <fullName evidence="4">NapA signal peptide-binding chaperone NapD</fullName>
    </alternativeName>
</protein>
<gene>
    <name evidence="4" type="primary">napD</name>
    <name evidence="5" type="ORF">BG61_21245</name>
</gene>
<dbReference type="Pfam" id="PF03927">
    <property type="entry name" value="NapD"/>
    <property type="match status" value="1"/>
</dbReference>
<comment type="similarity">
    <text evidence="4">Belongs to the NapD family.</text>
</comment>
<dbReference type="STRING" id="60547.GCA_000751215_00106"/>
<dbReference type="Gene3D" id="3.30.70.920">
    <property type="match status" value="1"/>
</dbReference>